<comment type="similarity">
    <text evidence="1">Belongs to the tRNA pseudouridine synthase TruA family.</text>
</comment>
<feature type="compositionally biased region" description="Acidic residues" evidence="7">
    <location>
        <begin position="1"/>
        <end position="12"/>
    </location>
</feature>
<dbReference type="OrthoDB" id="10256309at2759"/>
<feature type="active site" description="Nucleophile" evidence="5">
    <location>
        <position position="108"/>
    </location>
</feature>
<evidence type="ECO:0000256" key="2">
    <source>
        <dbReference type="ARBA" id="ARBA00022694"/>
    </source>
</evidence>
<dbReference type="Gene3D" id="3.30.70.660">
    <property type="entry name" value="Pseudouridine synthase I, catalytic domain, C-terminal subdomain"/>
    <property type="match status" value="1"/>
</dbReference>
<evidence type="ECO:0000256" key="5">
    <source>
        <dbReference type="PIRSR" id="PIRSR641708-1"/>
    </source>
</evidence>
<dbReference type="InterPro" id="IPR020103">
    <property type="entry name" value="PsdUridine_synth_cat_dom_sf"/>
</dbReference>
<proteinExistence type="inferred from homology"/>
<keyword evidence="2" id="KW-0819">tRNA processing</keyword>
<feature type="domain" description="Pseudouridine synthase I TruA alpha/beta" evidence="8">
    <location>
        <begin position="232"/>
        <end position="337"/>
    </location>
</feature>
<evidence type="ECO:0000256" key="4">
    <source>
        <dbReference type="ARBA" id="ARBA00036943"/>
    </source>
</evidence>
<reference evidence="9 10" key="1">
    <citation type="submission" date="2016-07" db="EMBL/GenBank/DDBJ databases">
        <title>Pervasive Adenine N6-methylation of Active Genes in Fungi.</title>
        <authorList>
            <consortium name="DOE Joint Genome Institute"/>
            <person name="Mondo S.J."/>
            <person name="Dannebaum R.O."/>
            <person name="Kuo R.C."/>
            <person name="Labutti K."/>
            <person name="Haridas S."/>
            <person name="Kuo A."/>
            <person name="Salamov A."/>
            <person name="Ahrendt S.R."/>
            <person name="Lipzen A."/>
            <person name="Sullivan W."/>
            <person name="Andreopoulos W.B."/>
            <person name="Clum A."/>
            <person name="Lindquist E."/>
            <person name="Daum C."/>
            <person name="Ramamoorthy G.K."/>
            <person name="Gryganskyi A."/>
            <person name="Culley D."/>
            <person name="Magnuson J.K."/>
            <person name="James T.Y."/>
            <person name="O'Malley M.A."/>
            <person name="Stajich J.E."/>
            <person name="Spatafora J.W."/>
            <person name="Visel A."/>
            <person name="Grigoriev I.V."/>
        </authorList>
    </citation>
    <scope>NUCLEOTIDE SEQUENCE [LARGE SCALE GENOMIC DNA]</scope>
    <source>
        <strain evidence="9 10">JEL800</strain>
    </source>
</reference>
<dbReference type="InterPro" id="IPR001406">
    <property type="entry name" value="PsdUridine_synth_TruA"/>
</dbReference>
<protein>
    <submittedName>
        <fullName evidence="9">Pseudouridine synthase</fullName>
    </submittedName>
</protein>
<feature type="region of interest" description="Disordered" evidence="7">
    <location>
        <begin position="1"/>
        <end position="44"/>
    </location>
</feature>
<name>A0A1Y2CRI2_9FUNG</name>
<dbReference type="Pfam" id="PF01416">
    <property type="entry name" value="PseudoU_synth_1"/>
    <property type="match status" value="1"/>
</dbReference>
<evidence type="ECO:0000313" key="9">
    <source>
        <dbReference type="EMBL" id="ORY49567.1"/>
    </source>
</evidence>
<evidence type="ECO:0000256" key="3">
    <source>
        <dbReference type="ARBA" id="ARBA00023235"/>
    </source>
</evidence>
<feature type="compositionally biased region" description="Low complexity" evidence="7">
    <location>
        <begin position="27"/>
        <end position="42"/>
    </location>
</feature>
<dbReference type="SUPFAM" id="SSF55120">
    <property type="entry name" value="Pseudouridine synthase"/>
    <property type="match status" value="1"/>
</dbReference>
<dbReference type="AlphaFoldDB" id="A0A1Y2CRI2"/>
<dbReference type="EMBL" id="MCGO01000009">
    <property type="protein sequence ID" value="ORY49567.1"/>
    <property type="molecule type" value="Genomic_DNA"/>
</dbReference>
<dbReference type="InterPro" id="IPR041708">
    <property type="entry name" value="PUS1/PUS2-like"/>
</dbReference>
<dbReference type="GO" id="GO:0005634">
    <property type="term" value="C:nucleus"/>
    <property type="evidence" value="ECO:0007669"/>
    <property type="project" value="TreeGrafter"/>
</dbReference>
<dbReference type="GO" id="GO:0009982">
    <property type="term" value="F:pseudouridine synthase activity"/>
    <property type="evidence" value="ECO:0007669"/>
    <property type="project" value="InterPro"/>
</dbReference>
<evidence type="ECO:0000259" key="8">
    <source>
        <dbReference type="Pfam" id="PF01416"/>
    </source>
</evidence>
<sequence length="438" mass="49763">MKREHEEEEEVDAANKAPRTEADATTEDQAQAADQAQVAAAVKPKKAPKQRMAILFGYCGTGYKGSQLNPGQPTIERDLMDAFAKSGAITEENNDPKKVGLNRCARTDKGVHAAGNVVSLKLFALENLVEKVNACLPPQIRIYDAFQVNSSFNAKNHCGGRQYEYSLPTYMLRPAPHQLYPHSALSDLVHPELDREEESAVGEPWTVIDSYEDVCKYRLDPDSLAHLRACLKEYEGTHNFHNFTVGVRFNEKNAGRYMKSFIACDPYVRADGVEWISLRVNGQSFMLHQIRKMVGLVVMMVRTKTPATLVAKAYKEDRINIPKAPALGLLLRKPTFDSFNKQIKNQHEDSRKLIEFDNYADLVNPFVEEWVNKDMYKEESEKHVYMNWLLHVDERSLNFSWWLTKEGTIQLSLKPTDEALLKEEDDVGGGGDRHREED</sequence>
<keyword evidence="10" id="KW-1185">Reference proteome</keyword>
<dbReference type="PANTHER" id="PTHR11142">
    <property type="entry name" value="PSEUDOURIDYLATE SYNTHASE"/>
    <property type="match status" value="1"/>
</dbReference>
<evidence type="ECO:0000256" key="6">
    <source>
        <dbReference type="PIRSR" id="PIRSR641708-2"/>
    </source>
</evidence>
<evidence type="ECO:0000256" key="7">
    <source>
        <dbReference type="SAM" id="MobiDB-lite"/>
    </source>
</evidence>
<dbReference type="STRING" id="329046.A0A1Y2CRI2"/>
<keyword evidence="3" id="KW-0413">Isomerase</keyword>
<feature type="binding site" evidence="6">
    <location>
        <position position="163"/>
    </location>
    <ligand>
        <name>substrate</name>
    </ligand>
</feature>
<dbReference type="InterPro" id="IPR020094">
    <property type="entry name" value="TruA/RsuA/RluB/E/F_N"/>
</dbReference>
<comment type="caution">
    <text evidence="9">The sequence shown here is derived from an EMBL/GenBank/DDBJ whole genome shotgun (WGS) entry which is preliminary data.</text>
</comment>
<dbReference type="Proteomes" id="UP000193642">
    <property type="component" value="Unassembled WGS sequence"/>
</dbReference>
<evidence type="ECO:0000256" key="1">
    <source>
        <dbReference type="ARBA" id="ARBA00009375"/>
    </source>
</evidence>
<dbReference type="Gene3D" id="3.30.70.580">
    <property type="entry name" value="Pseudouridine synthase I, catalytic domain, N-terminal subdomain"/>
    <property type="match status" value="1"/>
</dbReference>
<dbReference type="GO" id="GO:1990481">
    <property type="term" value="P:mRNA pseudouridine synthesis"/>
    <property type="evidence" value="ECO:0007669"/>
    <property type="project" value="TreeGrafter"/>
</dbReference>
<organism evidence="9 10">
    <name type="scientific">Rhizoclosmatium globosum</name>
    <dbReference type="NCBI Taxonomy" id="329046"/>
    <lineage>
        <taxon>Eukaryota</taxon>
        <taxon>Fungi</taxon>
        <taxon>Fungi incertae sedis</taxon>
        <taxon>Chytridiomycota</taxon>
        <taxon>Chytridiomycota incertae sedis</taxon>
        <taxon>Chytridiomycetes</taxon>
        <taxon>Chytridiales</taxon>
        <taxon>Chytriomycetaceae</taxon>
        <taxon>Rhizoclosmatium</taxon>
    </lineage>
</organism>
<dbReference type="NCBIfam" id="TIGR00071">
    <property type="entry name" value="hisT_truA"/>
    <property type="match status" value="1"/>
</dbReference>
<dbReference type="FunFam" id="3.30.70.580:FF:000002">
    <property type="entry name" value="tRNA pseudouridine synthase"/>
    <property type="match status" value="1"/>
</dbReference>
<dbReference type="CDD" id="cd02568">
    <property type="entry name" value="PseudoU_synth_PUS1_PUS2"/>
    <property type="match status" value="1"/>
</dbReference>
<gene>
    <name evidence="9" type="ORF">BCR33DRAFT_713880</name>
</gene>
<dbReference type="GO" id="GO:0031119">
    <property type="term" value="P:tRNA pseudouridine synthesis"/>
    <property type="evidence" value="ECO:0007669"/>
    <property type="project" value="InterPro"/>
</dbReference>
<evidence type="ECO:0000313" key="10">
    <source>
        <dbReference type="Proteomes" id="UP000193642"/>
    </source>
</evidence>
<dbReference type="GO" id="GO:0003723">
    <property type="term" value="F:RNA binding"/>
    <property type="evidence" value="ECO:0007669"/>
    <property type="project" value="InterPro"/>
</dbReference>
<dbReference type="PANTHER" id="PTHR11142:SF4">
    <property type="entry name" value="PSEUDOURIDYLATE SYNTHASE 1 HOMOLOG"/>
    <property type="match status" value="1"/>
</dbReference>
<dbReference type="InterPro" id="IPR020097">
    <property type="entry name" value="PsdUridine_synth_TruA_a/b_dom"/>
</dbReference>
<comment type="catalytic activity">
    <reaction evidence="4">
        <text>a uridine in tRNA = a pseudouridine in tRNA</text>
        <dbReference type="Rhea" id="RHEA:54572"/>
        <dbReference type="Rhea" id="RHEA-COMP:13339"/>
        <dbReference type="Rhea" id="RHEA-COMP:13934"/>
        <dbReference type="ChEBI" id="CHEBI:65314"/>
        <dbReference type="ChEBI" id="CHEBI:65315"/>
    </reaction>
</comment>
<dbReference type="InterPro" id="IPR020095">
    <property type="entry name" value="PsdUridine_synth_TruA_C"/>
</dbReference>
<accession>A0A1Y2CRI2</accession>